<organism evidence="1 2">
    <name type="scientific">Paenibacillus mesotrionivorans</name>
    <dbReference type="NCBI Taxonomy" id="3160968"/>
    <lineage>
        <taxon>Bacteria</taxon>
        <taxon>Bacillati</taxon>
        <taxon>Bacillota</taxon>
        <taxon>Bacilli</taxon>
        <taxon>Bacillales</taxon>
        <taxon>Paenibacillaceae</taxon>
        <taxon>Paenibacillus</taxon>
    </lineage>
</organism>
<proteinExistence type="predicted"/>
<comment type="caution">
    <text evidence="1">The sequence shown here is derived from an EMBL/GenBank/DDBJ whole genome shotgun (WGS) entry which is preliminary data.</text>
</comment>
<name>A0ACC7NT13_9BACL</name>
<dbReference type="Proteomes" id="UP001631969">
    <property type="component" value="Unassembled WGS sequence"/>
</dbReference>
<sequence length="109" mass="11774">MLNEIRIGPTSWLWTKKLAGGKTAVGLTEDAADECGLIVHVELPVEGDHVLRGHPCLLIETLAGEIELPPPVSGKVVLVNGLVEKNPGILHHQPGDRCWLIEVEEAEGF</sequence>
<protein>
    <submittedName>
        <fullName evidence="1">Glycine cleavage system protein H</fullName>
    </submittedName>
</protein>
<gene>
    <name evidence="1" type="ORF">ACI1P1_04070</name>
</gene>
<evidence type="ECO:0000313" key="1">
    <source>
        <dbReference type="EMBL" id="MFM9327472.1"/>
    </source>
</evidence>
<keyword evidence="2" id="KW-1185">Reference proteome</keyword>
<dbReference type="EMBL" id="JBJURJ010000002">
    <property type="protein sequence ID" value="MFM9327472.1"/>
    <property type="molecule type" value="Genomic_DNA"/>
</dbReference>
<evidence type="ECO:0000313" key="2">
    <source>
        <dbReference type="Proteomes" id="UP001631969"/>
    </source>
</evidence>
<accession>A0ACC7NT13</accession>
<reference evidence="1" key="1">
    <citation type="submission" date="2024-12" db="EMBL/GenBank/DDBJ databases">
        <authorList>
            <person name="Wu N."/>
        </authorList>
    </citation>
    <scope>NUCLEOTIDE SEQUENCE</scope>
    <source>
        <strain evidence="1">P15</strain>
    </source>
</reference>